<dbReference type="RefSeq" id="WP_077751524.1">
    <property type="nucleotide sequence ID" value="NZ_CP014782.1"/>
</dbReference>
<evidence type="ECO:0008006" key="3">
    <source>
        <dbReference type="Google" id="ProtNLM"/>
    </source>
</evidence>
<dbReference type="Proteomes" id="UP000189545">
    <property type="component" value="Chromosome"/>
</dbReference>
<evidence type="ECO:0000313" key="1">
    <source>
        <dbReference type="EMBL" id="AQS36201.1"/>
    </source>
</evidence>
<dbReference type="KEGG" id="spsw:Sps_01012"/>
<dbReference type="STRING" id="225848.Sps_01012"/>
<accession>A0A1S6HKZ2</accession>
<dbReference type="OrthoDB" id="6267269at2"/>
<keyword evidence="2" id="KW-1185">Reference proteome</keyword>
<name>A0A1S6HKZ2_9GAMM</name>
<evidence type="ECO:0000313" key="2">
    <source>
        <dbReference type="Proteomes" id="UP000189545"/>
    </source>
</evidence>
<gene>
    <name evidence="1" type="ORF">Sps_01012</name>
</gene>
<dbReference type="AlphaFoldDB" id="A0A1S6HKZ2"/>
<dbReference type="EMBL" id="CP014782">
    <property type="protein sequence ID" value="AQS36201.1"/>
    <property type="molecule type" value="Genomic_DNA"/>
</dbReference>
<protein>
    <recommendedName>
        <fullName evidence="3">Tir chaperone protein (CesT) family</fullName>
    </recommendedName>
</protein>
<sequence length="150" mass="16878">MGAKPLRSHTESMEKSKVATQMIDRLVNSGFLMSTLSQEGNSWLLAERKAYVVEQETSASVGIVLNVSMEMAPEWINTASLVLAACEEARDCGLQFRDNAWLLWRYYDENQDDELVYQGVVLQLAIARFLEKGLVKPLDRHRGSIIGRTA</sequence>
<reference evidence="1 2" key="1">
    <citation type="submission" date="2016-03" db="EMBL/GenBank/DDBJ databases">
        <title>Complete genome sequence of Shewanella psychrophila WP2, a deep sea bacterium isolated from west Pacific sediment.</title>
        <authorList>
            <person name="Xu G."/>
            <person name="Jian H."/>
        </authorList>
    </citation>
    <scope>NUCLEOTIDE SEQUENCE [LARGE SCALE GENOMIC DNA]</scope>
    <source>
        <strain evidence="1 2">WP2</strain>
    </source>
</reference>
<organism evidence="1 2">
    <name type="scientific">Shewanella psychrophila</name>
    <dbReference type="NCBI Taxonomy" id="225848"/>
    <lineage>
        <taxon>Bacteria</taxon>
        <taxon>Pseudomonadati</taxon>
        <taxon>Pseudomonadota</taxon>
        <taxon>Gammaproteobacteria</taxon>
        <taxon>Alteromonadales</taxon>
        <taxon>Shewanellaceae</taxon>
        <taxon>Shewanella</taxon>
    </lineage>
</organism>
<proteinExistence type="predicted"/>